<protein>
    <submittedName>
        <fullName evidence="1">Uncharacterized protein</fullName>
    </submittedName>
</protein>
<organism evidence="1 2">
    <name type="scientific">Blyttiomyces helicus</name>
    <dbReference type="NCBI Taxonomy" id="388810"/>
    <lineage>
        <taxon>Eukaryota</taxon>
        <taxon>Fungi</taxon>
        <taxon>Fungi incertae sedis</taxon>
        <taxon>Chytridiomycota</taxon>
        <taxon>Chytridiomycota incertae sedis</taxon>
        <taxon>Chytridiomycetes</taxon>
        <taxon>Chytridiomycetes incertae sedis</taxon>
        <taxon>Blyttiomyces</taxon>
    </lineage>
</organism>
<reference evidence="2" key="1">
    <citation type="journal article" date="2018" name="Nat. Microbiol.">
        <title>Leveraging single-cell genomics to expand the fungal tree of life.</title>
        <authorList>
            <person name="Ahrendt S.R."/>
            <person name="Quandt C.A."/>
            <person name="Ciobanu D."/>
            <person name="Clum A."/>
            <person name="Salamov A."/>
            <person name="Andreopoulos B."/>
            <person name="Cheng J.F."/>
            <person name="Woyke T."/>
            <person name="Pelin A."/>
            <person name="Henrissat B."/>
            <person name="Reynolds N.K."/>
            <person name="Benny G.L."/>
            <person name="Smith M.E."/>
            <person name="James T.Y."/>
            <person name="Grigoriev I.V."/>
        </authorList>
    </citation>
    <scope>NUCLEOTIDE SEQUENCE [LARGE SCALE GENOMIC DNA]</scope>
</reference>
<dbReference type="EMBL" id="KZ994815">
    <property type="protein sequence ID" value="RKO91993.1"/>
    <property type="molecule type" value="Genomic_DNA"/>
</dbReference>
<dbReference type="Proteomes" id="UP000269721">
    <property type="component" value="Unassembled WGS sequence"/>
</dbReference>
<evidence type="ECO:0000313" key="1">
    <source>
        <dbReference type="EMBL" id="RKO91993.1"/>
    </source>
</evidence>
<gene>
    <name evidence="1" type="ORF">BDK51DRAFT_30610</name>
</gene>
<sequence length="185" mass="21262">MWEVWMFGKTFIALDHNVKGTVAFIVPDLSVQQEQIQGPISWCKKPFHVALSTLGGDPAGRTTARVAQAKTQHNLPCMCTHIYYWVYGQPPRPRYFYNAALERIKCLSHAEPRHDAFYCPVHHLNYAFRAYILHRNSDRVAHLPTSPTKKAVEFVSVSFNVSFKHALWHSGMWFVPVTEYDSSLV</sequence>
<accession>A0A4P9WJ84</accession>
<dbReference type="AlphaFoldDB" id="A0A4P9WJ84"/>
<proteinExistence type="predicted"/>
<keyword evidence="2" id="KW-1185">Reference proteome</keyword>
<evidence type="ECO:0000313" key="2">
    <source>
        <dbReference type="Proteomes" id="UP000269721"/>
    </source>
</evidence>
<name>A0A4P9WJ84_9FUNG</name>